<dbReference type="Pfam" id="PF25601">
    <property type="entry name" value="AAA_lid_14"/>
    <property type="match status" value="1"/>
</dbReference>
<keyword evidence="4" id="KW-0238">DNA-binding</keyword>
<dbReference type="InterPro" id="IPR029016">
    <property type="entry name" value="GAF-like_dom_sf"/>
</dbReference>
<dbReference type="Gene3D" id="3.40.50.300">
    <property type="entry name" value="P-loop containing nucleotide triphosphate hydrolases"/>
    <property type="match status" value="1"/>
</dbReference>
<dbReference type="SUPFAM" id="SSF46689">
    <property type="entry name" value="Homeodomain-like"/>
    <property type="match status" value="1"/>
</dbReference>
<dbReference type="Pfam" id="PF00158">
    <property type="entry name" value="Sigma54_activat"/>
    <property type="match status" value="1"/>
</dbReference>
<dbReference type="PANTHER" id="PTHR32071:SF101">
    <property type="entry name" value="ACETOIN DEHYDROGENASE OPERON TRANSCRIPTIONAL ACTIVATOR ACOR"/>
    <property type="match status" value="1"/>
</dbReference>
<dbReference type="Gene3D" id="1.10.10.60">
    <property type="entry name" value="Homeodomain-like"/>
    <property type="match status" value="1"/>
</dbReference>
<dbReference type="InterPro" id="IPR025943">
    <property type="entry name" value="Sigma_54_int_dom_ATP-bd_2"/>
</dbReference>
<dbReference type="InterPro" id="IPR025944">
    <property type="entry name" value="Sigma_54_int_dom_CS"/>
</dbReference>
<name>A0A3M8DGK5_9BACL</name>
<evidence type="ECO:0000256" key="3">
    <source>
        <dbReference type="ARBA" id="ARBA00023015"/>
    </source>
</evidence>
<dbReference type="PANTHER" id="PTHR32071">
    <property type="entry name" value="TRANSCRIPTIONAL REGULATORY PROTEIN"/>
    <property type="match status" value="1"/>
</dbReference>
<dbReference type="InterPro" id="IPR003593">
    <property type="entry name" value="AAA+_ATPase"/>
</dbReference>
<dbReference type="AlphaFoldDB" id="A0A3M8DGK5"/>
<comment type="caution">
    <text evidence="7">The sequence shown here is derived from an EMBL/GenBank/DDBJ whole genome shotgun (WGS) entry which is preliminary data.</text>
</comment>
<sequence>MFEDLVSMRMWKRFVHEGVIDSARINKRITESWYRCRHGRVDPYQGTGRVVLQADALEQQRMKHRRLLDLAMPQLNRLSPFIHDAGMISLLIDPEGYVLNMQGEKQALQDANAINFVEGVRWTEDEVGTNAIGTALLASEPIMINGSEHYSVASHRWSCSASPIRDENGTLLGVIDVSSPLERSHPQTMATVSSLAFLIEQEWAKARQQDELELMQLALMIPEEEDRLLVVCNSYGQVVFACKRIRWIVPHWAGMQRAELVNHGFAEVREKPFASMRHGGLIGWKVELMQRFNEAFSVSFATSASSVRNFRFEGEAGVSPSFQTTLRDVERVAPTDVNVVIYGESGTGKELIAQAIHMNSSRRNGPFVAVNCGAVPRELMESELFGYAEGAFTGARKRGYEGKLIQANGGTLFLDEIGEIPHAMQVALLRVLQERKVTPIGSREEMPLQIRVIAATHRNLRQQVQEGTFREDLYYRLHVMPVSVPPLRERKEDIVSLIKHYAARNGFSLHITDDVKQLLIAHDWPGNIRELFNVVERLRITPEQEWKRFLTELTDPRADMGQPEQELNYREQVEKQSIAEALAKSHGSAAVAAELLGIPRSTFYRKLKKYQL</sequence>
<dbReference type="SUPFAM" id="SSF52540">
    <property type="entry name" value="P-loop containing nucleoside triphosphate hydrolases"/>
    <property type="match status" value="1"/>
</dbReference>
<dbReference type="Pfam" id="PF01590">
    <property type="entry name" value="GAF"/>
    <property type="match status" value="1"/>
</dbReference>
<proteinExistence type="predicted"/>
<dbReference type="InterPro" id="IPR027417">
    <property type="entry name" value="P-loop_NTPase"/>
</dbReference>
<evidence type="ECO:0000256" key="4">
    <source>
        <dbReference type="ARBA" id="ARBA00023125"/>
    </source>
</evidence>
<evidence type="ECO:0000313" key="8">
    <source>
        <dbReference type="Proteomes" id="UP000271031"/>
    </source>
</evidence>
<dbReference type="GO" id="GO:0005524">
    <property type="term" value="F:ATP binding"/>
    <property type="evidence" value="ECO:0007669"/>
    <property type="project" value="UniProtKB-KW"/>
</dbReference>
<dbReference type="PROSITE" id="PS00688">
    <property type="entry name" value="SIGMA54_INTERACT_3"/>
    <property type="match status" value="1"/>
</dbReference>
<keyword evidence="3" id="KW-0805">Transcription regulation</keyword>
<dbReference type="GO" id="GO:0043565">
    <property type="term" value="F:sequence-specific DNA binding"/>
    <property type="evidence" value="ECO:0007669"/>
    <property type="project" value="InterPro"/>
</dbReference>
<dbReference type="GO" id="GO:0006355">
    <property type="term" value="P:regulation of DNA-templated transcription"/>
    <property type="evidence" value="ECO:0007669"/>
    <property type="project" value="InterPro"/>
</dbReference>
<gene>
    <name evidence="7" type="ORF">EDM56_15675</name>
</gene>
<dbReference type="CDD" id="cd00009">
    <property type="entry name" value="AAA"/>
    <property type="match status" value="1"/>
</dbReference>
<dbReference type="OrthoDB" id="9771372at2"/>
<accession>A0A3M8DGK5</accession>
<evidence type="ECO:0000256" key="2">
    <source>
        <dbReference type="ARBA" id="ARBA00022840"/>
    </source>
</evidence>
<dbReference type="InterPro" id="IPR009057">
    <property type="entry name" value="Homeodomain-like_sf"/>
</dbReference>
<dbReference type="Gene3D" id="1.10.8.60">
    <property type="match status" value="1"/>
</dbReference>
<dbReference type="PROSITE" id="PS50045">
    <property type="entry name" value="SIGMA54_INTERACT_4"/>
    <property type="match status" value="1"/>
</dbReference>
<dbReference type="PROSITE" id="PS00676">
    <property type="entry name" value="SIGMA54_INTERACT_2"/>
    <property type="match status" value="1"/>
</dbReference>
<dbReference type="InterPro" id="IPR025662">
    <property type="entry name" value="Sigma_54_int_dom_ATP-bd_1"/>
</dbReference>
<dbReference type="InterPro" id="IPR002197">
    <property type="entry name" value="HTH_Fis"/>
</dbReference>
<evidence type="ECO:0000259" key="6">
    <source>
        <dbReference type="PROSITE" id="PS50045"/>
    </source>
</evidence>
<dbReference type="EMBL" id="RHHQ01000012">
    <property type="protein sequence ID" value="RNB87126.1"/>
    <property type="molecule type" value="Genomic_DNA"/>
</dbReference>
<dbReference type="InterPro" id="IPR058031">
    <property type="entry name" value="AAA_lid_NorR"/>
</dbReference>
<dbReference type="FunFam" id="3.40.50.300:FF:000006">
    <property type="entry name" value="DNA-binding transcriptional regulator NtrC"/>
    <property type="match status" value="1"/>
</dbReference>
<evidence type="ECO:0000256" key="5">
    <source>
        <dbReference type="ARBA" id="ARBA00023163"/>
    </source>
</evidence>
<feature type="domain" description="Sigma-54 factor interaction" evidence="6">
    <location>
        <begin position="315"/>
        <end position="540"/>
    </location>
</feature>
<keyword evidence="2" id="KW-0067">ATP-binding</keyword>
<dbReference type="Gene3D" id="3.30.450.40">
    <property type="match status" value="1"/>
</dbReference>
<keyword evidence="5" id="KW-0804">Transcription</keyword>
<keyword evidence="8" id="KW-1185">Reference proteome</keyword>
<dbReference type="Pfam" id="PF02954">
    <property type="entry name" value="HTH_8"/>
    <property type="match status" value="1"/>
</dbReference>
<dbReference type="PROSITE" id="PS00675">
    <property type="entry name" value="SIGMA54_INTERACT_1"/>
    <property type="match status" value="1"/>
</dbReference>
<dbReference type="Proteomes" id="UP000271031">
    <property type="component" value="Unassembled WGS sequence"/>
</dbReference>
<keyword evidence="1" id="KW-0547">Nucleotide-binding</keyword>
<dbReference type="SMART" id="SM00382">
    <property type="entry name" value="AAA"/>
    <property type="match status" value="1"/>
</dbReference>
<dbReference type="SUPFAM" id="SSF55781">
    <property type="entry name" value="GAF domain-like"/>
    <property type="match status" value="1"/>
</dbReference>
<dbReference type="InterPro" id="IPR002078">
    <property type="entry name" value="Sigma_54_int"/>
</dbReference>
<dbReference type="RefSeq" id="WP_122918825.1">
    <property type="nucleotide sequence ID" value="NZ_RHHQ01000012.1"/>
</dbReference>
<evidence type="ECO:0000256" key="1">
    <source>
        <dbReference type="ARBA" id="ARBA00022741"/>
    </source>
</evidence>
<reference evidence="7 8" key="1">
    <citation type="submission" date="2018-10" db="EMBL/GenBank/DDBJ databases">
        <title>Phylogenomics of Brevibacillus.</title>
        <authorList>
            <person name="Dunlap C."/>
        </authorList>
    </citation>
    <scope>NUCLEOTIDE SEQUENCE [LARGE SCALE GENOMIC DNA]</scope>
    <source>
        <strain evidence="7 8">JCM 15716</strain>
    </source>
</reference>
<evidence type="ECO:0000313" key="7">
    <source>
        <dbReference type="EMBL" id="RNB87126.1"/>
    </source>
</evidence>
<dbReference type="InterPro" id="IPR003018">
    <property type="entry name" value="GAF"/>
</dbReference>
<protein>
    <submittedName>
        <fullName evidence="7">Sigma-54-dependent Fis family transcriptional regulator</fullName>
    </submittedName>
</protein>
<organism evidence="7 8">
    <name type="scientific">Brevibacillus fluminis</name>
    <dbReference type="NCBI Taxonomy" id="511487"/>
    <lineage>
        <taxon>Bacteria</taxon>
        <taxon>Bacillati</taxon>
        <taxon>Bacillota</taxon>
        <taxon>Bacilli</taxon>
        <taxon>Bacillales</taxon>
        <taxon>Paenibacillaceae</taxon>
        <taxon>Brevibacillus</taxon>
    </lineage>
</organism>
<dbReference type="PRINTS" id="PR01590">
    <property type="entry name" value="HTHFIS"/>
</dbReference>